<accession>A0A6M9Z6J0</accession>
<evidence type="ECO:0000313" key="2">
    <source>
        <dbReference type="Proteomes" id="UP000509161"/>
    </source>
</evidence>
<dbReference type="Proteomes" id="UP000509161">
    <property type="component" value="Segment"/>
</dbReference>
<gene>
    <name evidence="1" type="ORF">vBValSX1_144</name>
</gene>
<sequence>MFNQKDKANLVTLDYILAELSMLSATDDPSDTVWYIDSDESLLLTVHPKYGLVFYNDDMHTLGIYDKEQESEILDLLDDWSIYSDSKVWREIGIDQVDYVIV</sequence>
<reference evidence="1 2" key="1">
    <citation type="submission" date="2020-05" db="EMBL/GenBank/DDBJ databases">
        <title>Biological and Genomic Analysis of Vibrio Phage vB_ValS_X1 Sheds Novel Insights into Evolution and Interaction of Vibrio-phage.</title>
        <authorList>
            <person name="Zhong W."/>
            <person name="Yang Y."/>
            <person name="Cai L."/>
            <person name="Xu J."/>
            <person name="Zhang R."/>
        </authorList>
    </citation>
    <scope>NUCLEOTIDE SEQUENCE [LARGE SCALE GENOMIC DNA]</scope>
</reference>
<proteinExistence type="predicted"/>
<evidence type="ECO:0000313" key="1">
    <source>
        <dbReference type="EMBL" id="QKN88537.1"/>
    </source>
</evidence>
<name>A0A6M9Z6J0_9CAUD</name>
<organism evidence="1 2">
    <name type="scientific">Vibrio phage vB_ValS_X1</name>
    <dbReference type="NCBI Taxonomy" id="2736341"/>
    <lineage>
        <taxon>Viruses</taxon>
        <taxon>Duplodnaviria</taxon>
        <taxon>Heunggongvirae</taxon>
        <taxon>Uroviricota</taxon>
        <taxon>Caudoviricetes</taxon>
        <taxon>Demerecviridae</taxon>
        <taxon>Pogseptimavirus</taxon>
        <taxon>Pogseptimavirus VspSw1</taxon>
    </lineage>
</organism>
<dbReference type="EMBL" id="MT442039">
    <property type="protein sequence ID" value="QKN88537.1"/>
    <property type="molecule type" value="Genomic_DNA"/>
</dbReference>
<protein>
    <submittedName>
        <fullName evidence="1">Uncharacterized protein</fullName>
    </submittedName>
</protein>